<evidence type="ECO:0000256" key="9">
    <source>
        <dbReference type="ARBA" id="ARBA00023004"/>
    </source>
</evidence>
<evidence type="ECO:0000256" key="10">
    <source>
        <dbReference type="ARBA" id="ARBA00033171"/>
    </source>
</evidence>
<gene>
    <name evidence="14" type="ORF">JOF56_010687</name>
</gene>
<evidence type="ECO:0000256" key="5">
    <source>
        <dbReference type="ARBA" id="ARBA00022679"/>
    </source>
</evidence>
<evidence type="ECO:0000256" key="11">
    <source>
        <dbReference type="ARBA" id="ARBA00048179"/>
    </source>
</evidence>
<evidence type="ECO:0000256" key="6">
    <source>
        <dbReference type="ARBA" id="ARBA00022723"/>
    </source>
</evidence>
<comment type="similarity">
    <text evidence="3">Belongs to the NMT1/THI5 family.</text>
</comment>
<accession>A0ABS4U0X9</accession>
<evidence type="ECO:0000256" key="2">
    <source>
        <dbReference type="ARBA" id="ARBA00004948"/>
    </source>
</evidence>
<dbReference type="PANTHER" id="PTHR31528">
    <property type="entry name" value="4-AMINO-5-HYDROXYMETHYL-2-METHYLPYRIMIDINE PHOSPHATE SYNTHASE THI11-RELATED"/>
    <property type="match status" value="1"/>
</dbReference>
<evidence type="ECO:0000256" key="1">
    <source>
        <dbReference type="ARBA" id="ARBA00003469"/>
    </source>
</evidence>
<evidence type="ECO:0000256" key="8">
    <source>
        <dbReference type="ARBA" id="ARBA00022977"/>
    </source>
</evidence>
<evidence type="ECO:0000256" key="12">
    <source>
        <dbReference type="SAM" id="SignalP"/>
    </source>
</evidence>
<dbReference type="PANTHER" id="PTHR31528:SF1">
    <property type="entry name" value="4-AMINO-5-HYDROXYMETHYL-2-METHYLPYRIMIDINE PHOSPHATE SYNTHASE THI11-RELATED"/>
    <property type="match status" value="1"/>
</dbReference>
<dbReference type="RefSeq" id="WP_245378777.1">
    <property type="nucleotide sequence ID" value="NZ_JAGINW010000001.1"/>
</dbReference>
<keyword evidence="7" id="KW-0663">Pyridoxal phosphate</keyword>
<keyword evidence="12" id="KW-0732">Signal</keyword>
<evidence type="ECO:0000313" key="15">
    <source>
        <dbReference type="Proteomes" id="UP001519332"/>
    </source>
</evidence>
<dbReference type="Pfam" id="PF09084">
    <property type="entry name" value="NMT1"/>
    <property type="match status" value="1"/>
</dbReference>
<feature type="domain" description="SsuA/THI5-like" evidence="13">
    <location>
        <begin position="49"/>
        <end position="257"/>
    </location>
</feature>
<dbReference type="InterPro" id="IPR027939">
    <property type="entry name" value="NMT1/THI5"/>
</dbReference>
<evidence type="ECO:0000256" key="3">
    <source>
        <dbReference type="ARBA" id="ARBA00009406"/>
    </source>
</evidence>
<comment type="subunit">
    <text evidence="4">Homodimer.</text>
</comment>
<dbReference type="PROSITE" id="PS51257">
    <property type="entry name" value="PROKAR_LIPOPROTEIN"/>
    <property type="match status" value="1"/>
</dbReference>
<evidence type="ECO:0000256" key="4">
    <source>
        <dbReference type="ARBA" id="ARBA00011738"/>
    </source>
</evidence>
<comment type="function">
    <text evidence="1">Responsible for the formation of the pyrimidine heterocycle in the thiamine biosynthesis pathway. Catalyzes the formation of hydroxymethylpyrimidine phosphate (HMP-P) from histidine and pyridoxal phosphate (PLP). The protein uses PLP and the active site histidine to form HMP-P, generating an inactive enzyme. The enzyme can only undergo a single turnover, which suggests it is a suicide enzyme.</text>
</comment>
<name>A0ABS4U0X9_9PSEU</name>
<dbReference type="InterPro" id="IPR015168">
    <property type="entry name" value="SsuA/THI5"/>
</dbReference>
<keyword evidence="15" id="KW-1185">Reference proteome</keyword>
<feature type="signal peptide" evidence="12">
    <location>
        <begin position="1"/>
        <end position="22"/>
    </location>
</feature>
<keyword evidence="9" id="KW-0408">Iron</keyword>
<feature type="chain" id="PRO_5046307334" description="Thiamine pyrimidine synthase" evidence="12">
    <location>
        <begin position="23"/>
        <end position="327"/>
    </location>
</feature>
<keyword evidence="6" id="KW-0479">Metal-binding</keyword>
<proteinExistence type="inferred from homology"/>
<organism evidence="14 15">
    <name type="scientific">Kibdelosporangium banguiense</name>
    <dbReference type="NCBI Taxonomy" id="1365924"/>
    <lineage>
        <taxon>Bacteria</taxon>
        <taxon>Bacillati</taxon>
        <taxon>Actinomycetota</taxon>
        <taxon>Actinomycetes</taxon>
        <taxon>Pseudonocardiales</taxon>
        <taxon>Pseudonocardiaceae</taxon>
        <taxon>Kibdelosporangium</taxon>
    </lineage>
</organism>
<evidence type="ECO:0000313" key="14">
    <source>
        <dbReference type="EMBL" id="MBP2330302.1"/>
    </source>
</evidence>
<comment type="pathway">
    <text evidence="2">Cofactor biosynthesis; thiamine diphosphate biosynthesis.</text>
</comment>
<evidence type="ECO:0000259" key="13">
    <source>
        <dbReference type="Pfam" id="PF09084"/>
    </source>
</evidence>
<dbReference type="SUPFAM" id="SSF53850">
    <property type="entry name" value="Periplasmic binding protein-like II"/>
    <property type="match status" value="1"/>
</dbReference>
<dbReference type="Gene3D" id="3.40.190.10">
    <property type="entry name" value="Periplasmic binding protein-like II"/>
    <property type="match status" value="2"/>
</dbReference>
<comment type="caution">
    <text evidence="14">The sequence shown here is derived from an EMBL/GenBank/DDBJ whole genome shotgun (WGS) entry which is preliminary data.</text>
</comment>
<protein>
    <recommendedName>
        <fullName evidence="10">Thiamine pyrimidine synthase</fullName>
    </recommendedName>
</protein>
<comment type="catalytic activity">
    <reaction evidence="11">
        <text>N(6)-(pyridoxal phosphate)-L-lysyl-[4-amino-5-hydroxymethyl-2-methylpyrimidine phosphate synthase] + L-histidyl-[4-amino-5-hydroxymethyl-2-methylpyrimidine phosphate synthase] + 2 Fe(3+) + 4 H2O = L-lysyl-[4-amino-5-hydroxymethyl-2-methylpyrimidine phosphate synthase] + (2S)-2-amino-5-hydroxy-4-oxopentanoyl-[4-amino-5-hydroxymethyl-2-methylpyrimidine phosphate synthase] + 4-amino-2-methyl-5-(phosphooxymethyl)pyrimidine + 3-oxopropanoate + 2 Fe(2+) + 2 H(+)</text>
        <dbReference type="Rhea" id="RHEA:65756"/>
        <dbReference type="Rhea" id="RHEA-COMP:16892"/>
        <dbReference type="Rhea" id="RHEA-COMP:16893"/>
        <dbReference type="Rhea" id="RHEA-COMP:16894"/>
        <dbReference type="Rhea" id="RHEA-COMP:16895"/>
        <dbReference type="ChEBI" id="CHEBI:15377"/>
        <dbReference type="ChEBI" id="CHEBI:15378"/>
        <dbReference type="ChEBI" id="CHEBI:29033"/>
        <dbReference type="ChEBI" id="CHEBI:29034"/>
        <dbReference type="ChEBI" id="CHEBI:29969"/>
        <dbReference type="ChEBI" id="CHEBI:29979"/>
        <dbReference type="ChEBI" id="CHEBI:33190"/>
        <dbReference type="ChEBI" id="CHEBI:58354"/>
        <dbReference type="ChEBI" id="CHEBI:143915"/>
        <dbReference type="ChEBI" id="CHEBI:157692"/>
    </reaction>
    <physiologicalReaction direction="left-to-right" evidence="11">
        <dbReference type="Rhea" id="RHEA:65757"/>
    </physiologicalReaction>
</comment>
<evidence type="ECO:0000256" key="7">
    <source>
        <dbReference type="ARBA" id="ARBA00022898"/>
    </source>
</evidence>
<sequence length="327" mass="34135">MRTRPSAILLAAALAAASACSASEVPAAGGTDKITYLTSFNTFGRDAYAYVALEKGYFSESRLDVTINPGSATVEVLKLVASGRADFGVGDFTATVITAAKEKLPVTTVAMVHQKSLSAIVTLADRRISKPADLVGKRIGDQPGSTNQVMFPIYAKAAGIDPAKVEFVPAAPPALPQLLVSGQVDGIGQFVVGTPLIEKAAQGRKVSALPYGDLLPDLYGNALVTSKDLPARNPDLVKRFRAALLKGLQYSIDHPEETGEILRKHQPTQDPVVAAAEVTLMGPAVRPAGGPIGSVDELRVQKTIQLLTEANAIPEGSIATKDIVAGS</sequence>
<keyword evidence="5" id="KW-0808">Transferase</keyword>
<keyword evidence="8" id="KW-0784">Thiamine biosynthesis</keyword>
<dbReference type="EMBL" id="JAGINW010000001">
    <property type="protein sequence ID" value="MBP2330302.1"/>
    <property type="molecule type" value="Genomic_DNA"/>
</dbReference>
<dbReference type="Proteomes" id="UP001519332">
    <property type="component" value="Unassembled WGS sequence"/>
</dbReference>
<reference evidence="14 15" key="1">
    <citation type="submission" date="2021-03" db="EMBL/GenBank/DDBJ databases">
        <title>Sequencing the genomes of 1000 actinobacteria strains.</title>
        <authorList>
            <person name="Klenk H.-P."/>
        </authorList>
    </citation>
    <scope>NUCLEOTIDE SEQUENCE [LARGE SCALE GENOMIC DNA]</scope>
    <source>
        <strain evidence="14 15">DSM 46670</strain>
    </source>
</reference>